<name>A0ABT8XLI0_9HYPH</name>
<evidence type="ECO:0000256" key="1">
    <source>
        <dbReference type="SAM" id="SignalP"/>
    </source>
</evidence>
<feature type="chain" id="PRO_5045880935" description="Lipoprotein" evidence="1">
    <location>
        <begin position="25"/>
        <end position="138"/>
    </location>
</feature>
<proteinExistence type="predicted"/>
<evidence type="ECO:0000313" key="2">
    <source>
        <dbReference type="EMBL" id="MDO6124591.1"/>
    </source>
</evidence>
<evidence type="ECO:0000313" key="3">
    <source>
        <dbReference type="Proteomes" id="UP001177080"/>
    </source>
</evidence>
<evidence type="ECO:0008006" key="4">
    <source>
        <dbReference type="Google" id="ProtNLM"/>
    </source>
</evidence>
<feature type="signal peptide" evidence="1">
    <location>
        <begin position="1"/>
        <end position="24"/>
    </location>
</feature>
<keyword evidence="1" id="KW-0732">Signal</keyword>
<organism evidence="2 3">
    <name type="scientific">Shinella curvata</name>
    <dbReference type="NCBI Taxonomy" id="1817964"/>
    <lineage>
        <taxon>Bacteria</taxon>
        <taxon>Pseudomonadati</taxon>
        <taxon>Pseudomonadota</taxon>
        <taxon>Alphaproteobacteria</taxon>
        <taxon>Hyphomicrobiales</taxon>
        <taxon>Rhizobiaceae</taxon>
        <taxon>Shinella</taxon>
    </lineage>
</organism>
<reference evidence="2" key="1">
    <citation type="submission" date="2022-04" db="EMBL/GenBank/DDBJ databases">
        <title>Shinella lacus sp. nov., a novel member of the genus Shinella from water.</title>
        <authorList>
            <person name="Deng Y."/>
        </authorList>
    </citation>
    <scope>NUCLEOTIDE SEQUENCE</scope>
    <source>
        <strain evidence="2">JCM 31239</strain>
    </source>
</reference>
<dbReference type="Proteomes" id="UP001177080">
    <property type="component" value="Unassembled WGS sequence"/>
</dbReference>
<comment type="caution">
    <text evidence="2">The sequence shown here is derived from an EMBL/GenBank/DDBJ whole genome shotgun (WGS) entry which is preliminary data.</text>
</comment>
<dbReference type="EMBL" id="WHSC02000014">
    <property type="protein sequence ID" value="MDO6124591.1"/>
    <property type="molecule type" value="Genomic_DNA"/>
</dbReference>
<accession>A0ABT8XLI0</accession>
<keyword evidence="3" id="KW-1185">Reference proteome</keyword>
<dbReference type="PROSITE" id="PS51257">
    <property type="entry name" value="PROKAR_LIPOPROTEIN"/>
    <property type="match status" value="1"/>
</dbReference>
<sequence length="138" mass="14911">MDLTRGATCALMAFALTACTTTQAEMGTAPEKVSQAALCRSYVQSQDDTLRYKIQFELSRRGIMPASCFQMVQNQNQAAAALVAVALVGGTVAYCANHYCSGGGYTAYRGNCQYDWQTDAAGNRCGRRSAWSRPGGYY</sequence>
<gene>
    <name evidence="2" type="ORF">GB928_025720</name>
</gene>
<protein>
    <recommendedName>
        <fullName evidence="4">Lipoprotein</fullName>
    </recommendedName>
</protein>